<evidence type="ECO:0000256" key="4">
    <source>
        <dbReference type="ARBA" id="ARBA00022618"/>
    </source>
</evidence>
<evidence type="ECO:0000313" key="19">
    <source>
        <dbReference type="Proteomes" id="UP001488838"/>
    </source>
</evidence>
<evidence type="ECO:0000256" key="5">
    <source>
        <dbReference type="ARBA" id="ARBA00022679"/>
    </source>
</evidence>
<dbReference type="SMART" id="SM00220">
    <property type="entry name" value="S_TKc"/>
    <property type="match status" value="1"/>
</dbReference>
<evidence type="ECO:0000256" key="3">
    <source>
        <dbReference type="ARBA" id="ARBA00022527"/>
    </source>
</evidence>
<comment type="caution">
    <text evidence="18">The sequence shown here is derived from an EMBL/GenBank/DDBJ whole genome shotgun (WGS) entry which is preliminary data.</text>
</comment>
<evidence type="ECO:0000259" key="17">
    <source>
        <dbReference type="PROSITE" id="PS50011"/>
    </source>
</evidence>
<evidence type="ECO:0000256" key="2">
    <source>
        <dbReference type="ARBA" id="ARBA00012513"/>
    </source>
</evidence>
<dbReference type="GO" id="GO:0051301">
    <property type="term" value="P:cell division"/>
    <property type="evidence" value="ECO:0007669"/>
    <property type="project" value="UniProtKB-KW"/>
</dbReference>
<feature type="active site" description="Proton acceptor" evidence="13">
    <location>
        <position position="171"/>
    </location>
</feature>
<evidence type="ECO:0000256" key="9">
    <source>
        <dbReference type="ARBA" id="ARBA00022840"/>
    </source>
</evidence>
<name>A0AAW0GXY0_MYOGA</name>
<accession>A0AAW0GXY0</accession>
<dbReference type="PROSITE" id="PS00107">
    <property type="entry name" value="PROTEIN_KINASE_ATP"/>
    <property type="match status" value="1"/>
</dbReference>
<dbReference type="InterPro" id="IPR011009">
    <property type="entry name" value="Kinase-like_dom_sf"/>
</dbReference>
<dbReference type="InterPro" id="IPR030616">
    <property type="entry name" value="Aur-like"/>
</dbReference>
<keyword evidence="5" id="KW-0808">Transferase</keyword>
<feature type="binding site" evidence="14">
    <location>
        <begin position="126"/>
        <end position="128"/>
    </location>
    <ligand>
        <name>ATP</name>
        <dbReference type="ChEBI" id="CHEBI:30616"/>
    </ligand>
</feature>
<gene>
    <name evidence="18" type="ORF">U0070_002711</name>
</gene>
<organism evidence="18 19">
    <name type="scientific">Myodes glareolus</name>
    <name type="common">Bank vole</name>
    <name type="synonym">Clethrionomys glareolus</name>
    <dbReference type="NCBI Taxonomy" id="447135"/>
    <lineage>
        <taxon>Eukaryota</taxon>
        <taxon>Metazoa</taxon>
        <taxon>Chordata</taxon>
        <taxon>Craniata</taxon>
        <taxon>Vertebrata</taxon>
        <taxon>Euteleostomi</taxon>
        <taxon>Mammalia</taxon>
        <taxon>Eutheria</taxon>
        <taxon>Euarchontoglires</taxon>
        <taxon>Glires</taxon>
        <taxon>Rodentia</taxon>
        <taxon>Myomorpha</taxon>
        <taxon>Muroidea</taxon>
        <taxon>Cricetidae</taxon>
        <taxon>Arvicolinae</taxon>
        <taxon>Myodes</taxon>
    </lineage>
</organism>
<dbReference type="PANTHER" id="PTHR24350">
    <property type="entry name" value="SERINE/THREONINE-PROTEIN KINASE IAL-RELATED"/>
    <property type="match status" value="1"/>
</dbReference>
<evidence type="ECO:0000256" key="13">
    <source>
        <dbReference type="PIRSR" id="PIRSR630616-1"/>
    </source>
</evidence>
<dbReference type="InterPro" id="IPR000719">
    <property type="entry name" value="Prot_kinase_dom"/>
</dbReference>
<feature type="domain" description="Protein kinase" evidence="17">
    <location>
        <begin position="48"/>
        <end position="184"/>
    </location>
</feature>
<dbReference type="Gene3D" id="1.10.510.10">
    <property type="entry name" value="Transferase(Phosphotransferase) domain 1"/>
    <property type="match status" value="1"/>
</dbReference>
<keyword evidence="3" id="KW-0723">Serine/threonine-protein kinase</keyword>
<dbReference type="Gene3D" id="3.30.200.20">
    <property type="entry name" value="Phosphorylase Kinase, domain 1"/>
    <property type="match status" value="1"/>
</dbReference>
<evidence type="ECO:0000256" key="14">
    <source>
        <dbReference type="PIRSR" id="PIRSR630616-2"/>
    </source>
</evidence>
<sequence length="184" mass="21406">MEPTSLSFSCMDTPAGPSLIALQHSVTDNHWPDGAQPLNQEAFTIDAFEIGHSLGKGKFGNVCLTHLKENHFTVALKVLFKSQIEEEESECRHRREAEIQAHLQHPNILCLYHYFHYALRVSLILEYAPWDELHKELQRNHALERQHTVTIMEEFEDALTYRHEKKVIHGDIKAETLLLELRFR</sequence>
<dbReference type="PROSITE" id="PS50011">
    <property type="entry name" value="PROTEIN_KINASE_DOM"/>
    <property type="match status" value="1"/>
</dbReference>
<evidence type="ECO:0000313" key="18">
    <source>
        <dbReference type="EMBL" id="KAK7795528.1"/>
    </source>
</evidence>
<feature type="binding site" evidence="14">
    <location>
        <position position="58"/>
    </location>
    <ligand>
        <name>ATP</name>
        <dbReference type="ChEBI" id="CHEBI:30616"/>
    </ligand>
</feature>
<evidence type="ECO:0000256" key="16">
    <source>
        <dbReference type="PROSITE-ProRule" id="PRU10141"/>
    </source>
</evidence>
<dbReference type="EMBL" id="JBBHLL010002189">
    <property type="protein sequence ID" value="KAK7795528.1"/>
    <property type="molecule type" value="Genomic_DNA"/>
</dbReference>
<dbReference type="SUPFAM" id="SSF56112">
    <property type="entry name" value="Protein kinase-like (PK-like)"/>
    <property type="match status" value="1"/>
</dbReference>
<dbReference type="InterPro" id="IPR017441">
    <property type="entry name" value="Protein_kinase_ATP_BS"/>
</dbReference>
<dbReference type="Pfam" id="PF00069">
    <property type="entry name" value="Pkinase"/>
    <property type="match status" value="1"/>
</dbReference>
<dbReference type="GO" id="GO:0005819">
    <property type="term" value="C:spindle"/>
    <property type="evidence" value="ECO:0007669"/>
    <property type="project" value="UniProtKB-SubCell"/>
</dbReference>
<reference evidence="18 19" key="1">
    <citation type="journal article" date="2023" name="bioRxiv">
        <title>Conserved and derived expression patterns and positive selection on dental genes reveal complex evolutionary context of ever-growing rodent molars.</title>
        <authorList>
            <person name="Calamari Z.T."/>
            <person name="Song A."/>
            <person name="Cohen E."/>
            <person name="Akter M."/>
            <person name="Roy R.D."/>
            <person name="Hallikas O."/>
            <person name="Christensen M.M."/>
            <person name="Li P."/>
            <person name="Marangoni P."/>
            <person name="Jernvall J."/>
            <person name="Klein O.D."/>
        </authorList>
    </citation>
    <scope>NUCLEOTIDE SEQUENCE [LARGE SCALE GENOMIC DNA]</scope>
    <source>
        <strain evidence="18">V071</strain>
    </source>
</reference>
<protein>
    <recommendedName>
        <fullName evidence="2">non-specific serine/threonine protein kinase</fullName>
        <ecNumber evidence="2">2.7.11.1</ecNumber>
    </recommendedName>
</protein>
<proteinExistence type="predicted"/>
<evidence type="ECO:0000256" key="10">
    <source>
        <dbReference type="ARBA" id="ARBA00023306"/>
    </source>
</evidence>
<evidence type="ECO:0000256" key="7">
    <source>
        <dbReference type="ARBA" id="ARBA00022776"/>
    </source>
</evidence>
<evidence type="ECO:0000256" key="15">
    <source>
        <dbReference type="PIRSR" id="PIRSR630616-3"/>
    </source>
</evidence>
<evidence type="ECO:0000256" key="12">
    <source>
        <dbReference type="ARBA" id="ARBA00048679"/>
    </source>
</evidence>
<feature type="cross-link" description="Glycyl lysine isopeptide (Lys-Gly) (interchain with G-Cter in SUMO2)" evidence="15">
    <location>
        <position position="173"/>
    </location>
</feature>
<keyword evidence="9 14" id="KW-0067">ATP-binding</keyword>
<evidence type="ECO:0000256" key="11">
    <source>
        <dbReference type="ARBA" id="ARBA00047899"/>
    </source>
</evidence>
<dbReference type="EC" id="2.7.11.1" evidence="2"/>
<dbReference type="FunFam" id="3.30.200.20:FF:000042">
    <property type="entry name" value="Aurora kinase A"/>
    <property type="match status" value="1"/>
</dbReference>
<comment type="catalytic activity">
    <reaction evidence="12">
        <text>L-seryl-[protein] + ATP = O-phospho-L-seryl-[protein] + ADP + H(+)</text>
        <dbReference type="Rhea" id="RHEA:17989"/>
        <dbReference type="Rhea" id="RHEA-COMP:9863"/>
        <dbReference type="Rhea" id="RHEA-COMP:11604"/>
        <dbReference type="ChEBI" id="CHEBI:15378"/>
        <dbReference type="ChEBI" id="CHEBI:29999"/>
        <dbReference type="ChEBI" id="CHEBI:30616"/>
        <dbReference type="ChEBI" id="CHEBI:83421"/>
        <dbReference type="ChEBI" id="CHEBI:456216"/>
        <dbReference type="EC" id="2.7.11.1"/>
    </reaction>
</comment>
<keyword evidence="10" id="KW-0131">Cell cycle</keyword>
<dbReference type="AlphaFoldDB" id="A0AAW0GXY0"/>
<keyword evidence="19" id="KW-1185">Reference proteome</keyword>
<comment type="catalytic activity">
    <reaction evidence="11">
        <text>L-threonyl-[protein] + ATP = O-phospho-L-threonyl-[protein] + ADP + H(+)</text>
        <dbReference type="Rhea" id="RHEA:46608"/>
        <dbReference type="Rhea" id="RHEA-COMP:11060"/>
        <dbReference type="Rhea" id="RHEA-COMP:11605"/>
        <dbReference type="ChEBI" id="CHEBI:15378"/>
        <dbReference type="ChEBI" id="CHEBI:30013"/>
        <dbReference type="ChEBI" id="CHEBI:30616"/>
        <dbReference type="ChEBI" id="CHEBI:61977"/>
        <dbReference type="ChEBI" id="CHEBI:456216"/>
        <dbReference type="EC" id="2.7.11.1"/>
    </reaction>
</comment>
<keyword evidence="7" id="KW-0498">Mitosis</keyword>
<comment type="subcellular location">
    <subcellularLocation>
        <location evidence="1">Cytoplasm</location>
        <location evidence="1">Cytoskeleton</location>
        <location evidence="1">Spindle</location>
    </subcellularLocation>
</comment>
<feature type="binding site" evidence="14 16">
    <location>
        <position position="77"/>
    </location>
    <ligand>
        <name>ATP</name>
        <dbReference type="ChEBI" id="CHEBI:30616"/>
    </ligand>
</feature>
<dbReference type="GO" id="GO:0004674">
    <property type="term" value="F:protein serine/threonine kinase activity"/>
    <property type="evidence" value="ECO:0007669"/>
    <property type="project" value="UniProtKB-KW"/>
</dbReference>
<keyword evidence="8" id="KW-0418">Kinase</keyword>
<evidence type="ECO:0000256" key="1">
    <source>
        <dbReference type="ARBA" id="ARBA00004186"/>
    </source>
</evidence>
<dbReference type="GO" id="GO:0005524">
    <property type="term" value="F:ATP binding"/>
    <property type="evidence" value="ECO:0007669"/>
    <property type="project" value="UniProtKB-UniRule"/>
</dbReference>
<dbReference type="Proteomes" id="UP001488838">
    <property type="component" value="Unassembled WGS sequence"/>
</dbReference>
<keyword evidence="4" id="KW-0132">Cell division</keyword>
<evidence type="ECO:0000256" key="8">
    <source>
        <dbReference type="ARBA" id="ARBA00022777"/>
    </source>
</evidence>
<evidence type="ECO:0000256" key="6">
    <source>
        <dbReference type="ARBA" id="ARBA00022741"/>
    </source>
</evidence>
<keyword evidence="6 14" id="KW-0547">Nucleotide-binding</keyword>